<dbReference type="Pfam" id="PF00067">
    <property type="entry name" value="p450"/>
    <property type="match status" value="2"/>
</dbReference>
<organism evidence="14 15">
    <name type="scientific">Glossina morsitans morsitans</name>
    <name type="common">Savannah tsetse fly</name>
    <dbReference type="NCBI Taxonomy" id="37546"/>
    <lineage>
        <taxon>Eukaryota</taxon>
        <taxon>Metazoa</taxon>
        <taxon>Ecdysozoa</taxon>
        <taxon>Arthropoda</taxon>
        <taxon>Hexapoda</taxon>
        <taxon>Insecta</taxon>
        <taxon>Pterygota</taxon>
        <taxon>Neoptera</taxon>
        <taxon>Endopterygota</taxon>
        <taxon>Diptera</taxon>
        <taxon>Brachycera</taxon>
        <taxon>Muscomorpha</taxon>
        <taxon>Hippoboscoidea</taxon>
        <taxon>Glossinidae</taxon>
        <taxon>Glossina</taxon>
    </lineage>
</organism>
<dbReference type="Proteomes" id="UP000092444">
    <property type="component" value="Unassembled WGS sequence"/>
</dbReference>
<dbReference type="AlphaFoldDB" id="A0A1B0G425"/>
<evidence type="ECO:0000313" key="15">
    <source>
        <dbReference type="Proteomes" id="UP000092444"/>
    </source>
</evidence>
<evidence type="ECO:0000256" key="10">
    <source>
        <dbReference type="ARBA" id="ARBA00023002"/>
    </source>
</evidence>
<evidence type="ECO:0008006" key="16">
    <source>
        <dbReference type="Google" id="ProtNLM"/>
    </source>
</evidence>
<dbReference type="GO" id="GO:0020037">
    <property type="term" value="F:heme binding"/>
    <property type="evidence" value="ECO:0007669"/>
    <property type="project" value="InterPro"/>
</dbReference>
<dbReference type="GO" id="GO:0016705">
    <property type="term" value="F:oxidoreductase activity, acting on paired donors, with incorporation or reduction of molecular oxygen"/>
    <property type="evidence" value="ECO:0007669"/>
    <property type="project" value="InterPro"/>
</dbReference>
<proteinExistence type="inferred from homology"/>
<keyword evidence="8" id="KW-0256">Endoplasmic reticulum</keyword>
<comment type="subcellular location">
    <subcellularLocation>
        <location evidence="4">Endoplasmic reticulum membrane</location>
        <topology evidence="4">Peripheral membrane protein</topology>
    </subcellularLocation>
    <subcellularLocation>
        <location evidence="3">Microsome membrane</location>
        <topology evidence="3">Peripheral membrane protein</topology>
    </subcellularLocation>
</comment>
<evidence type="ECO:0000256" key="6">
    <source>
        <dbReference type="ARBA" id="ARBA00022617"/>
    </source>
</evidence>
<evidence type="ECO:0000256" key="5">
    <source>
        <dbReference type="ARBA" id="ARBA00010617"/>
    </source>
</evidence>
<sequence>MILLITCWLLLGVIALIYIFLTWNYNFWKKRGVNGPKPALIFGNLPSAITRKRNIMYDIWEIYDAFRDANYFVGIYNNRNPELLILQPELARKVYVTDFKHFHDNEMSRTIDERVDFLFANNPFIATGSKWKERRTELTGGLTAARIKAMFPVTLKTCKHLVSYIQKEIKMASTQGLDAKNLCSRFTADIITDCVMGLESDSFSKTISPLMGMQDHMFEVRSLHRVIDHLLPKINKWIKHRFVTEKFEHYFQELMENSINLRKSDDKLSTRVDFLNYLLELQGKKNLNLRELSAHAMTFLLDGFETTASILAHTLLMLARYPAKQQKLREEILRCLGETEVFEIASGLDYLNACIHETLRFFPVIFFISKRCTQPLEIVNKNGQAFVVPKDLPVIIPHYHIMMDDSVYENAYEYQPERFLLENGGVRKYMDMGAYWGYGDGPRICPGVRFGFIQIKTALIEILRQFSVQVNPRTRSDYKFDEYLFPRLDGGVWLDFQSLSEEIYWKKRGFKGPKPKIIFGNFSNPMKLKRHMSYEFQEIYESYKRTDNIVGVYEMRRPRLLVTSAELVHRIFVNDFKHFHDNEMPATIKSVFPVTEKVCATMLLFIEKQMKMAPKDGINASDLALRFSSEVVTDCVLGVNANSFSDQPLEAMSKVNNLFDQSFSFLLPILLSNFLPSLRKFMKVRFLNKDSEQYFADLISKAIDLRKSNRGDDGNESRIDFLDYLLRLQEKKNLSSSRLIAYTMSFLIDGFETTGSTMAHCLLFLGRDAERQQQLRNEIKEKLGPSNDFDIINSLPYLDACIHETLRLFPPAFLSNKICTETIAYINKNSHSLNIEKGDVVVLPLHAIMSDEDYYNNPHAFQPERFLEENGGLKKYKDMGVYYGFGDGPRTCFGMRFALAQMKTGLVNIVRRFRINVNPKTRADNKFDTNYMLTRLDGGIWLEFENLK</sequence>
<dbReference type="PRINTS" id="PR00463">
    <property type="entry name" value="EP450I"/>
</dbReference>
<dbReference type="InterPro" id="IPR001128">
    <property type="entry name" value="Cyt_P450"/>
</dbReference>
<evidence type="ECO:0000256" key="2">
    <source>
        <dbReference type="ARBA" id="ARBA00003690"/>
    </source>
</evidence>
<dbReference type="EnsemblMetazoa" id="GMOY008073-RA">
    <property type="protein sequence ID" value="GMOY008073-PA"/>
    <property type="gene ID" value="GMOY008073"/>
</dbReference>
<keyword evidence="11" id="KW-0408">Iron</keyword>
<evidence type="ECO:0000313" key="14">
    <source>
        <dbReference type="EnsemblMetazoa" id="GMOY008073-PA"/>
    </source>
</evidence>
<comment type="similarity">
    <text evidence="5">Belongs to the cytochrome P450 family.</text>
</comment>
<comment type="function">
    <text evidence="2">May be involved in the metabolism of insect hormones and in the breakdown of synthetic insecticides.</text>
</comment>
<dbReference type="STRING" id="37546.A0A1B0G425"/>
<evidence type="ECO:0000256" key="3">
    <source>
        <dbReference type="ARBA" id="ARBA00004174"/>
    </source>
</evidence>
<name>A0A1B0G425_GLOMM</name>
<protein>
    <recommendedName>
        <fullName evidence="16">Cytochrome P450</fullName>
    </recommendedName>
</protein>
<dbReference type="PhylomeDB" id="A0A1B0G425"/>
<dbReference type="EMBL" id="CCAG010020282">
    <property type="status" value="NOT_ANNOTATED_CDS"/>
    <property type="molecule type" value="Genomic_DNA"/>
</dbReference>
<dbReference type="GO" id="GO:0004497">
    <property type="term" value="F:monooxygenase activity"/>
    <property type="evidence" value="ECO:0007669"/>
    <property type="project" value="UniProtKB-KW"/>
</dbReference>
<dbReference type="PRINTS" id="PR00385">
    <property type="entry name" value="P450"/>
</dbReference>
<dbReference type="InterPro" id="IPR036396">
    <property type="entry name" value="Cyt_P450_sf"/>
</dbReference>
<keyword evidence="6" id="KW-0349">Heme</keyword>
<keyword evidence="7" id="KW-0479">Metal-binding</keyword>
<reference evidence="14" key="1">
    <citation type="submission" date="2020-05" db="UniProtKB">
        <authorList>
            <consortium name="EnsemblMetazoa"/>
        </authorList>
    </citation>
    <scope>IDENTIFICATION</scope>
    <source>
        <strain evidence="14">Yale</strain>
    </source>
</reference>
<dbReference type="Gene3D" id="1.10.630.10">
    <property type="entry name" value="Cytochrome P450"/>
    <property type="match status" value="2"/>
</dbReference>
<dbReference type="EMBL" id="CCAG010020283">
    <property type="status" value="NOT_ANNOTATED_CDS"/>
    <property type="molecule type" value="Genomic_DNA"/>
</dbReference>
<dbReference type="SUPFAM" id="SSF48264">
    <property type="entry name" value="Cytochrome P450"/>
    <property type="match status" value="2"/>
</dbReference>
<keyword evidence="15" id="KW-1185">Reference proteome</keyword>
<keyword evidence="9" id="KW-0492">Microsome</keyword>
<dbReference type="PANTHER" id="PTHR24292:SF84">
    <property type="entry name" value="CYTOCHROME P450 28A5-RELATED"/>
    <property type="match status" value="1"/>
</dbReference>
<dbReference type="InterPro" id="IPR017972">
    <property type="entry name" value="Cyt_P450_CS"/>
</dbReference>
<evidence type="ECO:0000256" key="4">
    <source>
        <dbReference type="ARBA" id="ARBA00004406"/>
    </source>
</evidence>
<evidence type="ECO:0000256" key="9">
    <source>
        <dbReference type="ARBA" id="ARBA00022848"/>
    </source>
</evidence>
<dbReference type="InterPro" id="IPR002401">
    <property type="entry name" value="Cyt_P450_E_grp-I"/>
</dbReference>
<keyword evidence="10" id="KW-0560">Oxidoreductase</keyword>
<dbReference type="PROSITE" id="PS00086">
    <property type="entry name" value="CYTOCHROME_P450"/>
    <property type="match status" value="1"/>
</dbReference>
<dbReference type="GO" id="GO:0005789">
    <property type="term" value="C:endoplasmic reticulum membrane"/>
    <property type="evidence" value="ECO:0007669"/>
    <property type="project" value="UniProtKB-SubCell"/>
</dbReference>
<evidence type="ECO:0000256" key="8">
    <source>
        <dbReference type="ARBA" id="ARBA00022824"/>
    </source>
</evidence>
<dbReference type="GO" id="GO:0005506">
    <property type="term" value="F:iron ion binding"/>
    <property type="evidence" value="ECO:0007669"/>
    <property type="project" value="InterPro"/>
</dbReference>
<dbReference type="CDD" id="cd11056">
    <property type="entry name" value="CYP6-like"/>
    <property type="match status" value="2"/>
</dbReference>
<evidence type="ECO:0000256" key="12">
    <source>
        <dbReference type="ARBA" id="ARBA00023033"/>
    </source>
</evidence>
<dbReference type="VEuPathDB" id="VectorBase:GMOY008073"/>
<evidence type="ECO:0000256" key="7">
    <source>
        <dbReference type="ARBA" id="ARBA00022723"/>
    </source>
</evidence>
<evidence type="ECO:0000256" key="13">
    <source>
        <dbReference type="ARBA" id="ARBA00023136"/>
    </source>
</evidence>
<dbReference type="InterPro" id="IPR050476">
    <property type="entry name" value="Insect_CytP450_Detox"/>
</dbReference>
<evidence type="ECO:0000256" key="11">
    <source>
        <dbReference type="ARBA" id="ARBA00023004"/>
    </source>
</evidence>
<dbReference type="PANTHER" id="PTHR24292">
    <property type="entry name" value="CYTOCHROME P450"/>
    <property type="match status" value="1"/>
</dbReference>
<evidence type="ECO:0000256" key="1">
    <source>
        <dbReference type="ARBA" id="ARBA00001971"/>
    </source>
</evidence>
<comment type="cofactor">
    <cofactor evidence="1">
        <name>heme</name>
        <dbReference type="ChEBI" id="CHEBI:30413"/>
    </cofactor>
</comment>
<accession>A0A1B0G425</accession>
<keyword evidence="13" id="KW-0472">Membrane</keyword>
<keyword evidence="12" id="KW-0503">Monooxygenase</keyword>